<protein>
    <submittedName>
        <fullName evidence="2">Uncharacterized protein</fullName>
    </submittedName>
</protein>
<proteinExistence type="predicted"/>
<dbReference type="OrthoDB" id="1737200at2759"/>
<evidence type="ECO:0000256" key="1">
    <source>
        <dbReference type="SAM" id="MobiDB-lite"/>
    </source>
</evidence>
<sequence length="243" mass="26986">MRPRFDNGIRKVKTDKSEKPPRKFEVGPSAKQRCLRYKNNENLYTVYGQTIDPLFLATNERCNNRSCAAAASLLLGRIDRRSGREIARSALSLAHSAPAERDNESRFFVRAAGVHRFLRRYHVETSGGLNDITLIISLTHDSQLAPSSALSHIAPPSFGRVNEISRFVYAAPAGGGGGRSAMLMLTFTKCHFCTDTICSRIPYARASTDFLIQYDSIQTKARAQGRGSRADDLLAQFDKTNVK</sequence>
<reference evidence="2 3" key="1">
    <citation type="journal article" date="2019" name="Commun. Biol.">
        <title>The bagworm genome reveals a unique fibroin gene that provides high tensile strength.</title>
        <authorList>
            <person name="Kono N."/>
            <person name="Nakamura H."/>
            <person name="Ohtoshi R."/>
            <person name="Tomita M."/>
            <person name="Numata K."/>
            <person name="Arakawa K."/>
        </authorList>
    </citation>
    <scope>NUCLEOTIDE SEQUENCE [LARGE SCALE GENOMIC DNA]</scope>
</reference>
<dbReference type="Proteomes" id="UP000299102">
    <property type="component" value="Unassembled WGS sequence"/>
</dbReference>
<evidence type="ECO:0000313" key="2">
    <source>
        <dbReference type="EMBL" id="GBP40512.1"/>
    </source>
</evidence>
<organism evidence="2 3">
    <name type="scientific">Eumeta variegata</name>
    <name type="common">Bagworm moth</name>
    <name type="synonym">Eumeta japonica</name>
    <dbReference type="NCBI Taxonomy" id="151549"/>
    <lineage>
        <taxon>Eukaryota</taxon>
        <taxon>Metazoa</taxon>
        <taxon>Ecdysozoa</taxon>
        <taxon>Arthropoda</taxon>
        <taxon>Hexapoda</taxon>
        <taxon>Insecta</taxon>
        <taxon>Pterygota</taxon>
        <taxon>Neoptera</taxon>
        <taxon>Endopterygota</taxon>
        <taxon>Lepidoptera</taxon>
        <taxon>Glossata</taxon>
        <taxon>Ditrysia</taxon>
        <taxon>Tineoidea</taxon>
        <taxon>Psychidae</taxon>
        <taxon>Oiketicinae</taxon>
        <taxon>Eumeta</taxon>
    </lineage>
</organism>
<name>A0A4C1VQ24_EUMVA</name>
<comment type="caution">
    <text evidence="2">The sequence shown here is derived from an EMBL/GenBank/DDBJ whole genome shotgun (WGS) entry which is preliminary data.</text>
</comment>
<keyword evidence="3" id="KW-1185">Reference proteome</keyword>
<dbReference type="AlphaFoldDB" id="A0A4C1VQ24"/>
<accession>A0A4C1VQ24</accession>
<evidence type="ECO:0000313" key="3">
    <source>
        <dbReference type="Proteomes" id="UP000299102"/>
    </source>
</evidence>
<feature type="compositionally biased region" description="Basic and acidic residues" evidence="1">
    <location>
        <begin position="1"/>
        <end position="25"/>
    </location>
</feature>
<feature type="region of interest" description="Disordered" evidence="1">
    <location>
        <begin position="1"/>
        <end position="26"/>
    </location>
</feature>
<dbReference type="EMBL" id="BGZK01000382">
    <property type="protein sequence ID" value="GBP40512.1"/>
    <property type="molecule type" value="Genomic_DNA"/>
</dbReference>
<gene>
    <name evidence="2" type="ORF">EVAR_30571_1</name>
</gene>